<dbReference type="EMBL" id="JAFITR010000155">
    <property type="protein sequence ID" value="MBN4067470.1"/>
    <property type="molecule type" value="Genomic_DNA"/>
</dbReference>
<dbReference type="Proteomes" id="UP000722121">
    <property type="component" value="Unassembled WGS sequence"/>
</dbReference>
<proteinExistence type="predicted"/>
<sequence length="165" mass="18012">MSNISNMMYHTNKDLENGSKRFEQAYDATSTRSKISSRISAIPAALVQVALCTGASTVVRIVQLANHLFSFAFNLLKTVCTLGLHAESKKNLVRSFAYTGVSIFQVVKKPFEALAIIAGGVVGVFSPRHQLQLRTAMYGFDAGIDGLIADEETVKSWALKNQQPD</sequence>
<gene>
    <name evidence="1" type="ORF">JYU14_05240</name>
</gene>
<protein>
    <submittedName>
        <fullName evidence="1">Uncharacterized protein</fullName>
    </submittedName>
</protein>
<evidence type="ECO:0000313" key="1">
    <source>
        <dbReference type="EMBL" id="MBN4067470.1"/>
    </source>
</evidence>
<reference evidence="1 2" key="1">
    <citation type="submission" date="2021-02" db="EMBL/GenBank/DDBJ databases">
        <title>Activity-based single-cell genomes from oceanic crustal fluid captures similar information to metagenomic and metatranscriptomic surveys with orders of magnitude less sampling.</title>
        <authorList>
            <person name="D'Angelo T.S."/>
            <person name="Orcutt B.N."/>
        </authorList>
    </citation>
    <scope>NUCLEOTIDE SEQUENCE [LARGE SCALE GENOMIC DNA]</scope>
    <source>
        <strain evidence="1">AH-315-G07</strain>
    </source>
</reference>
<evidence type="ECO:0000313" key="2">
    <source>
        <dbReference type="Proteomes" id="UP000722121"/>
    </source>
</evidence>
<name>A0ABS3ASW2_9BACT</name>
<keyword evidence="2" id="KW-1185">Reference proteome</keyword>
<accession>A0ABS3ASW2</accession>
<comment type="caution">
    <text evidence="1">The sequence shown here is derived from an EMBL/GenBank/DDBJ whole genome shotgun (WGS) entry which is preliminary data.</text>
</comment>
<organism evidence="1 2">
    <name type="scientific">Simkania negevensis</name>
    <dbReference type="NCBI Taxonomy" id="83561"/>
    <lineage>
        <taxon>Bacteria</taxon>
        <taxon>Pseudomonadati</taxon>
        <taxon>Chlamydiota</taxon>
        <taxon>Chlamydiia</taxon>
        <taxon>Parachlamydiales</taxon>
        <taxon>Simkaniaceae</taxon>
        <taxon>Simkania</taxon>
    </lineage>
</organism>